<comment type="cofactor">
    <cofactor evidence="4">
        <name>Mg(2+)</name>
        <dbReference type="ChEBI" id="CHEBI:18420"/>
    </cofactor>
</comment>
<accession>A0A6I4U3C2</accession>
<dbReference type="InterPro" id="IPR006379">
    <property type="entry name" value="HAD-SF_hydro_IIB"/>
</dbReference>
<dbReference type="PANTHER" id="PTHR43768">
    <property type="entry name" value="TREHALOSE 6-PHOSPHATE PHOSPHATASE"/>
    <property type="match status" value="1"/>
</dbReference>
<dbReference type="CDD" id="cd01627">
    <property type="entry name" value="HAD_TPP"/>
    <property type="match status" value="1"/>
</dbReference>
<dbReference type="InterPro" id="IPR023214">
    <property type="entry name" value="HAD_sf"/>
</dbReference>
<name>A0A6I4U3C2_9SPHN</name>
<evidence type="ECO:0000313" key="6">
    <source>
        <dbReference type="Proteomes" id="UP000429229"/>
    </source>
</evidence>
<keyword evidence="3 4" id="KW-0378">Hydrolase</keyword>
<proteinExistence type="inferred from homology"/>
<dbReference type="UniPathway" id="UPA00299"/>
<dbReference type="SUPFAM" id="SSF56784">
    <property type="entry name" value="HAD-like"/>
    <property type="match status" value="1"/>
</dbReference>
<dbReference type="Pfam" id="PF02358">
    <property type="entry name" value="Trehalose_PPase"/>
    <property type="match status" value="1"/>
</dbReference>
<dbReference type="InterPro" id="IPR044651">
    <property type="entry name" value="OTSB-like"/>
</dbReference>
<keyword evidence="4" id="KW-0460">Magnesium</keyword>
<dbReference type="EMBL" id="WTYR01000001">
    <property type="protein sequence ID" value="MXP09834.1"/>
    <property type="molecule type" value="Genomic_DNA"/>
</dbReference>
<evidence type="ECO:0000256" key="4">
    <source>
        <dbReference type="RuleBase" id="RU361117"/>
    </source>
</evidence>
<dbReference type="RefSeq" id="WP_160616498.1">
    <property type="nucleotide sequence ID" value="NZ_WTYR01000001.1"/>
</dbReference>
<comment type="pathway">
    <text evidence="1 4">Glycan biosynthesis; trehalose biosynthesis.</text>
</comment>
<protein>
    <recommendedName>
        <fullName evidence="4">Trehalose 6-phosphate phosphatase</fullName>
        <ecNumber evidence="4">3.1.3.12</ecNumber>
    </recommendedName>
</protein>
<gene>
    <name evidence="5" type="primary">otsB</name>
    <name evidence="5" type="ORF">GRI68_06545</name>
</gene>
<dbReference type="OrthoDB" id="9814913at2"/>
<reference evidence="5 6" key="1">
    <citation type="submission" date="2019-12" db="EMBL/GenBank/DDBJ databases">
        <title>Genomic-based taxomic classification of the family Erythrobacteraceae.</title>
        <authorList>
            <person name="Xu L."/>
        </authorList>
    </citation>
    <scope>NUCLEOTIDE SEQUENCE [LARGE SCALE GENOMIC DNA]</scope>
    <source>
        <strain evidence="5 6">LMG 29519</strain>
    </source>
</reference>
<dbReference type="NCBIfam" id="TIGR01484">
    <property type="entry name" value="HAD-SF-IIB"/>
    <property type="match status" value="1"/>
</dbReference>
<evidence type="ECO:0000256" key="2">
    <source>
        <dbReference type="ARBA" id="ARBA00008770"/>
    </source>
</evidence>
<sequence>MNETLPAPPPLDDLLAEGPIALFLDFDGTLVPIAPTPDGIAVPAGLHADLLQLAERLDGRLALVSGRALDDIETHLGALDLAAAGSHGIDRRHANGAQLGADAVDFPQEVEQALAAFVQESRFSLERKPHGAALHYRGHPDLADEGMALARDLAAQHELEVKRGKAVIELVQPGADKGGAVQAFMQVTPFAGAKPVFIGDDVTDEDGFAVVRETGGIAILVGDRSPSAAHFALANTEAVRAWLGL</sequence>
<dbReference type="GO" id="GO:0005992">
    <property type="term" value="P:trehalose biosynthetic process"/>
    <property type="evidence" value="ECO:0007669"/>
    <property type="project" value="UniProtKB-UniPathway"/>
</dbReference>
<dbReference type="Gene3D" id="3.30.70.1020">
    <property type="entry name" value="Trehalose-6-phosphate phosphatase related protein, domain 2"/>
    <property type="match status" value="1"/>
</dbReference>
<dbReference type="PANTHER" id="PTHR43768:SF3">
    <property type="entry name" value="TREHALOSE 6-PHOSPHATE PHOSPHATASE"/>
    <property type="match status" value="1"/>
</dbReference>
<organism evidence="5 6">
    <name type="scientific">Alteriqipengyuania halimionae</name>
    <dbReference type="NCBI Taxonomy" id="1926630"/>
    <lineage>
        <taxon>Bacteria</taxon>
        <taxon>Pseudomonadati</taxon>
        <taxon>Pseudomonadota</taxon>
        <taxon>Alphaproteobacteria</taxon>
        <taxon>Sphingomonadales</taxon>
        <taxon>Erythrobacteraceae</taxon>
        <taxon>Alteriqipengyuania</taxon>
    </lineage>
</organism>
<dbReference type="InterPro" id="IPR003337">
    <property type="entry name" value="Trehalose_PPase"/>
</dbReference>
<keyword evidence="4" id="KW-0479">Metal-binding</keyword>
<dbReference type="Gene3D" id="3.40.50.1000">
    <property type="entry name" value="HAD superfamily/HAD-like"/>
    <property type="match status" value="1"/>
</dbReference>
<comment type="similarity">
    <text evidence="2 4">Belongs to the trehalose phosphatase family.</text>
</comment>
<comment type="function">
    <text evidence="4">Removes the phosphate from trehalose 6-phosphate to produce free trehalose.</text>
</comment>
<evidence type="ECO:0000256" key="3">
    <source>
        <dbReference type="ARBA" id="ARBA00022801"/>
    </source>
</evidence>
<evidence type="ECO:0000256" key="1">
    <source>
        <dbReference type="ARBA" id="ARBA00005199"/>
    </source>
</evidence>
<dbReference type="Proteomes" id="UP000429229">
    <property type="component" value="Unassembled WGS sequence"/>
</dbReference>
<dbReference type="EC" id="3.1.3.12" evidence="4"/>
<evidence type="ECO:0000313" key="5">
    <source>
        <dbReference type="EMBL" id="MXP09834.1"/>
    </source>
</evidence>
<dbReference type="NCBIfam" id="TIGR00685">
    <property type="entry name" value="T6PP"/>
    <property type="match status" value="1"/>
</dbReference>
<dbReference type="GO" id="GO:0046872">
    <property type="term" value="F:metal ion binding"/>
    <property type="evidence" value="ECO:0007669"/>
    <property type="project" value="UniProtKB-KW"/>
</dbReference>
<dbReference type="InterPro" id="IPR036412">
    <property type="entry name" value="HAD-like_sf"/>
</dbReference>
<keyword evidence="6" id="KW-1185">Reference proteome</keyword>
<comment type="catalytic activity">
    <reaction evidence="4">
        <text>alpha,alpha-trehalose 6-phosphate + H2O = alpha,alpha-trehalose + phosphate</text>
        <dbReference type="Rhea" id="RHEA:23420"/>
        <dbReference type="ChEBI" id="CHEBI:15377"/>
        <dbReference type="ChEBI" id="CHEBI:16551"/>
        <dbReference type="ChEBI" id="CHEBI:43474"/>
        <dbReference type="ChEBI" id="CHEBI:58429"/>
        <dbReference type="EC" id="3.1.3.12"/>
    </reaction>
</comment>
<comment type="caution">
    <text evidence="5">The sequence shown here is derived from an EMBL/GenBank/DDBJ whole genome shotgun (WGS) entry which is preliminary data.</text>
</comment>
<dbReference type="AlphaFoldDB" id="A0A6I4U3C2"/>
<dbReference type="GO" id="GO:0004805">
    <property type="term" value="F:trehalose-phosphatase activity"/>
    <property type="evidence" value="ECO:0007669"/>
    <property type="project" value="UniProtKB-EC"/>
</dbReference>